<dbReference type="Pfam" id="PF02225">
    <property type="entry name" value="PA"/>
    <property type="match status" value="1"/>
</dbReference>
<dbReference type="EC" id="3.4.-.-" evidence="7"/>
<proteinExistence type="inferred from homology"/>
<name>A0A4V3SIN8_9PEZI</name>
<organism evidence="10 11">
    <name type="scientific">Ascodesmis nigricans</name>
    <dbReference type="NCBI Taxonomy" id="341454"/>
    <lineage>
        <taxon>Eukaryota</taxon>
        <taxon>Fungi</taxon>
        <taxon>Dikarya</taxon>
        <taxon>Ascomycota</taxon>
        <taxon>Pezizomycotina</taxon>
        <taxon>Pezizomycetes</taxon>
        <taxon>Pezizales</taxon>
        <taxon>Ascodesmidaceae</taxon>
        <taxon>Ascodesmis</taxon>
    </lineage>
</organism>
<evidence type="ECO:0000256" key="6">
    <source>
        <dbReference type="ARBA" id="ARBA00022833"/>
    </source>
</evidence>
<dbReference type="SUPFAM" id="SSF52025">
    <property type="entry name" value="PA domain"/>
    <property type="match status" value="1"/>
</dbReference>
<dbReference type="Gene3D" id="3.50.30.30">
    <property type="match status" value="1"/>
</dbReference>
<evidence type="ECO:0000259" key="9">
    <source>
        <dbReference type="Pfam" id="PF04389"/>
    </source>
</evidence>
<feature type="chain" id="PRO_5020955624" description="Peptide hydrolase" evidence="7">
    <location>
        <begin position="19"/>
        <end position="482"/>
    </location>
</feature>
<gene>
    <name evidence="10" type="ORF">EX30DRAFT_396039</name>
</gene>
<sequence length="482" mass="52429">MKFLYAAPLFLAAQGAMATVFISPDRVVRDIKQNDLMKNLKNLQKIADNNGGNRAFGLPGFRASADFILERAKKFKKTLNVREQEFEALFAIVDEIELREVGQEPIYVFGLTYSPSTDDAGITAQLALGPEGLAGCDASGYTEDVTGKVVLVERFRCPDQTTLGGRVKAAVAAGASAVIIYHDLSTKPTAGTLSAPDPVAYRPAGFIYREDGLTWKERLQAGEEIQVYFKQKQTIEDRKTWNIIAETKGGDPNAVLVMGAHLDSVQAGPGINDDGSGTSAVLELMAAAQKYRTNLKLRFCFWGAEENGLLGSEHYVNTLPAAELNKIRAYLNYDMISRGYFGIFDGDGSKHNVSGAAGSETIEKLFTHYLGKIEKVDLVEAAFTGGSDYAPFMEKGIPIGGLHTGTGVEQDPCYHQECDTYENAVPATLTKNTKAAAYVMGKLAIEGKKLIPPHNKGVKVKRSIEWTELEGERHTGCGQHDI</sequence>
<dbReference type="Gene3D" id="3.40.630.10">
    <property type="entry name" value="Zn peptidases"/>
    <property type="match status" value="1"/>
</dbReference>
<dbReference type="GO" id="GO:0046872">
    <property type="term" value="F:metal ion binding"/>
    <property type="evidence" value="ECO:0007669"/>
    <property type="project" value="UniProtKB-KW"/>
</dbReference>
<evidence type="ECO:0000256" key="3">
    <source>
        <dbReference type="ARBA" id="ARBA00022670"/>
    </source>
</evidence>
<feature type="domain" description="PA" evidence="8">
    <location>
        <begin position="123"/>
        <end position="214"/>
    </location>
</feature>
<keyword evidence="5 7" id="KW-0378">Hydrolase</keyword>
<feature type="signal peptide" evidence="7">
    <location>
        <begin position="1"/>
        <end position="18"/>
    </location>
</feature>
<keyword evidence="4 7" id="KW-0479">Metal-binding</keyword>
<dbReference type="PANTHER" id="PTHR12147:SF26">
    <property type="entry name" value="PEPTIDASE M28 DOMAIN-CONTAINING PROTEIN"/>
    <property type="match status" value="1"/>
</dbReference>
<feature type="domain" description="Peptidase M28" evidence="9">
    <location>
        <begin position="242"/>
        <end position="439"/>
    </location>
</feature>
<comment type="cofactor">
    <cofactor evidence="1">
        <name>Zn(2+)</name>
        <dbReference type="ChEBI" id="CHEBI:29105"/>
    </cofactor>
</comment>
<accession>A0A4V3SIN8</accession>
<evidence type="ECO:0000313" key="10">
    <source>
        <dbReference type="EMBL" id="TGZ80905.1"/>
    </source>
</evidence>
<evidence type="ECO:0000256" key="1">
    <source>
        <dbReference type="ARBA" id="ARBA00001947"/>
    </source>
</evidence>
<evidence type="ECO:0000313" key="11">
    <source>
        <dbReference type="Proteomes" id="UP000298138"/>
    </source>
</evidence>
<dbReference type="GO" id="GO:0008235">
    <property type="term" value="F:metalloexopeptidase activity"/>
    <property type="evidence" value="ECO:0007669"/>
    <property type="project" value="InterPro"/>
</dbReference>
<dbReference type="InterPro" id="IPR007484">
    <property type="entry name" value="Peptidase_M28"/>
</dbReference>
<keyword evidence="7" id="KW-0732">Signal</keyword>
<dbReference type="InterPro" id="IPR045175">
    <property type="entry name" value="M28_fam"/>
</dbReference>
<dbReference type="PANTHER" id="PTHR12147">
    <property type="entry name" value="METALLOPEPTIDASE M28 FAMILY MEMBER"/>
    <property type="match status" value="1"/>
</dbReference>
<dbReference type="GO" id="GO:0006508">
    <property type="term" value="P:proteolysis"/>
    <property type="evidence" value="ECO:0007669"/>
    <property type="project" value="UniProtKB-KW"/>
</dbReference>
<keyword evidence="6 7" id="KW-0862">Zinc</keyword>
<reference evidence="10 11" key="1">
    <citation type="submission" date="2019-04" db="EMBL/GenBank/DDBJ databases">
        <title>Comparative genomics and transcriptomics to analyze fruiting body development in filamentous ascomycetes.</title>
        <authorList>
            <consortium name="DOE Joint Genome Institute"/>
            <person name="Lutkenhaus R."/>
            <person name="Traeger S."/>
            <person name="Breuer J."/>
            <person name="Kuo A."/>
            <person name="Lipzen A."/>
            <person name="Pangilinan J."/>
            <person name="Dilworth D."/>
            <person name="Sandor L."/>
            <person name="Poggeler S."/>
            <person name="Barry K."/>
            <person name="Grigoriev I.V."/>
            <person name="Nowrousian M."/>
        </authorList>
    </citation>
    <scope>NUCLEOTIDE SEQUENCE [LARGE SCALE GENOMIC DNA]</scope>
    <source>
        <strain evidence="10 11">CBS 389.68</strain>
    </source>
</reference>
<dbReference type="Proteomes" id="UP000298138">
    <property type="component" value="Unassembled WGS sequence"/>
</dbReference>
<dbReference type="AlphaFoldDB" id="A0A4V3SIN8"/>
<evidence type="ECO:0000259" key="8">
    <source>
        <dbReference type="Pfam" id="PF02225"/>
    </source>
</evidence>
<dbReference type="InterPro" id="IPR046450">
    <property type="entry name" value="PA_dom_sf"/>
</dbReference>
<dbReference type="EMBL" id="ML220122">
    <property type="protein sequence ID" value="TGZ80905.1"/>
    <property type="molecule type" value="Genomic_DNA"/>
</dbReference>
<keyword evidence="11" id="KW-1185">Reference proteome</keyword>
<protein>
    <recommendedName>
        <fullName evidence="7">Peptide hydrolase</fullName>
        <ecNumber evidence="7">3.4.-.-</ecNumber>
    </recommendedName>
</protein>
<dbReference type="SUPFAM" id="SSF53187">
    <property type="entry name" value="Zn-dependent exopeptidases"/>
    <property type="match status" value="1"/>
</dbReference>
<evidence type="ECO:0000256" key="5">
    <source>
        <dbReference type="ARBA" id="ARBA00022801"/>
    </source>
</evidence>
<evidence type="ECO:0000256" key="2">
    <source>
        <dbReference type="ARBA" id="ARBA00005634"/>
    </source>
</evidence>
<comment type="similarity">
    <text evidence="2">Belongs to the peptidase M28 family. M28B subfamily.</text>
</comment>
<dbReference type="InParanoid" id="A0A4V3SIN8"/>
<keyword evidence="3 7" id="KW-0645">Protease</keyword>
<dbReference type="InterPro" id="IPR003137">
    <property type="entry name" value="PA_domain"/>
</dbReference>
<dbReference type="OrthoDB" id="10013407at2759"/>
<evidence type="ECO:0000256" key="7">
    <source>
        <dbReference type="RuleBase" id="RU361240"/>
    </source>
</evidence>
<dbReference type="STRING" id="341454.A0A4V3SIN8"/>
<dbReference type="Pfam" id="PF04389">
    <property type="entry name" value="Peptidase_M28"/>
    <property type="match status" value="1"/>
</dbReference>
<evidence type="ECO:0000256" key="4">
    <source>
        <dbReference type="ARBA" id="ARBA00022723"/>
    </source>
</evidence>